<evidence type="ECO:0000313" key="3">
    <source>
        <dbReference type="EMBL" id="TYS78469.1"/>
    </source>
</evidence>
<proteinExistence type="predicted"/>
<organism evidence="3 4">
    <name type="scientific">Rossellomorea aquimaris</name>
    <dbReference type="NCBI Taxonomy" id="189382"/>
    <lineage>
        <taxon>Bacteria</taxon>
        <taxon>Bacillati</taxon>
        <taxon>Bacillota</taxon>
        <taxon>Bacilli</taxon>
        <taxon>Bacillales</taxon>
        <taxon>Bacillaceae</taxon>
        <taxon>Rossellomorea</taxon>
    </lineage>
</organism>
<evidence type="ECO:0000256" key="1">
    <source>
        <dbReference type="SAM" id="Phobius"/>
    </source>
</evidence>
<keyword evidence="1" id="KW-0472">Membrane</keyword>
<keyword evidence="1" id="KW-1133">Transmembrane helix</keyword>
<dbReference type="Proteomes" id="UP000325054">
    <property type="component" value="Unassembled WGS sequence"/>
</dbReference>
<dbReference type="AlphaFoldDB" id="A0A5D4TTW0"/>
<dbReference type="EMBL" id="VTEW01000008">
    <property type="protein sequence ID" value="TYS78469.1"/>
    <property type="molecule type" value="Genomic_DNA"/>
</dbReference>
<comment type="caution">
    <text evidence="3">The sequence shown here is derived from an EMBL/GenBank/DDBJ whole genome shotgun (WGS) entry which is preliminary data.</text>
</comment>
<dbReference type="Pfam" id="PF14317">
    <property type="entry name" value="YcxB"/>
    <property type="match status" value="1"/>
</dbReference>
<evidence type="ECO:0000313" key="4">
    <source>
        <dbReference type="Proteomes" id="UP000325054"/>
    </source>
</evidence>
<keyword evidence="1" id="KW-0812">Transmembrane</keyword>
<accession>A0A5D4TTW0</accession>
<reference evidence="3 4" key="1">
    <citation type="submission" date="2019-08" db="EMBL/GenBank/DDBJ databases">
        <title>Bacillus genomes from the desert of Cuatro Cienegas, Coahuila.</title>
        <authorList>
            <person name="Olmedo-Alvarez G."/>
        </authorList>
    </citation>
    <scope>NUCLEOTIDE SEQUENCE [LARGE SCALE GENOMIC DNA]</scope>
    <source>
        <strain evidence="3 4">CH451a_14T</strain>
    </source>
</reference>
<gene>
    <name evidence="3" type="ORF">FZC80_11975</name>
</gene>
<evidence type="ECO:0000259" key="2">
    <source>
        <dbReference type="Pfam" id="PF14317"/>
    </source>
</evidence>
<feature type="domain" description="YcxB-like C-terminal" evidence="2">
    <location>
        <begin position="111"/>
        <end position="172"/>
    </location>
</feature>
<dbReference type="RefSeq" id="WP_148991908.1">
    <property type="nucleotide sequence ID" value="NZ_VTEW01000008.1"/>
</dbReference>
<sequence>MQDDNSMQYQDPLIVSGSITKKDFINHNRYHIKKFNRRVLLLSFILFMAYFVINSWNFIEDLLDWTFSIVLGLIFALFFSSVLFWQLIIRLRAGKEYKSDQLLQNEITYIFSSEELQQKIRKSSNYFEWHDFLIIYERPDMFQLFISRNKAILLPKNHFRSKAEEEKLKKLISENVRKEKVKFL</sequence>
<name>A0A5D4TTW0_9BACI</name>
<dbReference type="OrthoDB" id="2866610at2"/>
<feature type="transmembrane region" description="Helical" evidence="1">
    <location>
        <begin position="65"/>
        <end position="88"/>
    </location>
</feature>
<protein>
    <submittedName>
        <fullName evidence="3">YcxB family protein</fullName>
    </submittedName>
</protein>
<feature type="transmembrane region" description="Helical" evidence="1">
    <location>
        <begin position="39"/>
        <end position="59"/>
    </location>
</feature>
<dbReference type="InterPro" id="IPR025588">
    <property type="entry name" value="YcxB-like_C"/>
</dbReference>